<dbReference type="Gene3D" id="1.10.443.10">
    <property type="entry name" value="Intergrase catalytic core"/>
    <property type="match status" value="1"/>
</dbReference>
<dbReference type="EMBL" id="SZOH01000372">
    <property type="protein sequence ID" value="TKJ06185.1"/>
    <property type="molecule type" value="Genomic_DNA"/>
</dbReference>
<proteinExistence type="inferred from homology"/>
<dbReference type="Proteomes" id="UP000308444">
    <property type="component" value="Unassembled WGS sequence"/>
</dbReference>
<sequence>MASFQKYQTKDGFKWLYKIYTTTDPQTGKKKQTTKRGFKTKKEAQLHAAKTEMELDNGLFIDNKNILLATFINDWLLTYKKGKIRNHTFNLNTTAINKHIIPFFGVYKLLDITPDLCQKFVNHLLENGYSENSVKNYTAPLKGALLKAVDLQLIQQTPFRGIVIAKSDAEEKRIKHLEGKEVNAFVETLKETEHHYFALFFTLLHTGMRKGEALALQWSDIDLEEGTISIRHTFTYDYNNLDNLRAKPKTKASYRTILLADFLVKILKEHKLEQKKHKLKSGQKYHDLSLVFARENGLPYPKSTLQRAMTRILKKA</sequence>
<keyword evidence="2" id="KW-0229">DNA integration</keyword>
<comment type="similarity">
    <text evidence="1">Belongs to the 'phage' integrase family.</text>
</comment>
<evidence type="ECO:0000256" key="3">
    <source>
        <dbReference type="ARBA" id="ARBA00023125"/>
    </source>
</evidence>
<dbReference type="InterPro" id="IPR010998">
    <property type="entry name" value="Integrase_recombinase_N"/>
</dbReference>
<dbReference type="PANTHER" id="PTHR30629:SF2">
    <property type="entry name" value="PROPHAGE INTEGRASE INTS-RELATED"/>
    <property type="match status" value="1"/>
</dbReference>
<dbReference type="Pfam" id="PF00589">
    <property type="entry name" value="Phage_integrase"/>
    <property type="match status" value="1"/>
</dbReference>
<evidence type="ECO:0000256" key="1">
    <source>
        <dbReference type="ARBA" id="ARBA00008857"/>
    </source>
</evidence>
<feature type="non-terminal residue" evidence="8">
    <location>
        <position position="316"/>
    </location>
</feature>
<evidence type="ECO:0000256" key="5">
    <source>
        <dbReference type="PROSITE-ProRule" id="PRU01248"/>
    </source>
</evidence>
<dbReference type="InterPro" id="IPR002104">
    <property type="entry name" value="Integrase_catalytic"/>
</dbReference>
<dbReference type="InterPro" id="IPR044068">
    <property type="entry name" value="CB"/>
</dbReference>
<dbReference type="SUPFAM" id="SSF56349">
    <property type="entry name" value="DNA breaking-rejoining enzymes"/>
    <property type="match status" value="1"/>
</dbReference>
<evidence type="ECO:0000313" key="8">
    <source>
        <dbReference type="EMBL" id="TKJ06185.1"/>
    </source>
</evidence>
<keyword evidence="3 5" id="KW-0238">DNA-binding</keyword>
<evidence type="ECO:0000313" key="9">
    <source>
        <dbReference type="Proteomes" id="UP000308444"/>
    </source>
</evidence>
<dbReference type="GO" id="GO:0006310">
    <property type="term" value="P:DNA recombination"/>
    <property type="evidence" value="ECO:0007669"/>
    <property type="project" value="UniProtKB-KW"/>
</dbReference>
<reference evidence="8 9" key="1">
    <citation type="journal article" date="2019" name="Environ. Microbiol.">
        <title>An active ?-lactamase is a part of an orchestrated cell wall stress resistance network of Bacillus subtilis and related rhizosphere species.</title>
        <authorList>
            <person name="Bucher T."/>
            <person name="Keren-Paz A."/>
            <person name="Hausser J."/>
            <person name="Olender T."/>
            <person name="Cytryn E."/>
            <person name="Kolodkin-Gal I."/>
        </authorList>
    </citation>
    <scope>NUCLEOTIDE SEQUENCE [LARGE SCALE GENOMIC DNA]</scope>
    <source>
        <strain evidence="8 9">I32</strain>
    </source>
</reference>
<comment type="caution">
    <text evidence="8">The sequence shown here is derived from an EMBL/GenBank/DDBJ whole genome shotgun (WGS) entry which is preliminary data.</text>
</comment>
<organism evidence="8 9">
    <name type="scientific">Bacillus cereus</name>
    <dbReference type="NCBI Taxonomy" id="1396"/>
    <lineage>
        <taxon>Bacteria</taxon>
        <taxon>Bacillati</taxon>
        <taxon>Bacillota</taxon>
        <taxon>Bacilli</taxon>
        <taxon>Bacillales</taxon>
        <taxon>Bacillaceae</taxon>
        <taxon>Bacillus</taxon>
        <taxon>Bacillus cereus group</taxon>
    </lineage>
</organism>
<feature type="domain" description="Tyr recombinase" evidence="6">
    <location>
        <begin position="172"/>
        <end position="316"/>
    </location>
</feature>
<dbReference type="InterPro" id="IPR004107">
    <property type="entry name" value="Integrase_SAM-like_N"/>
</dbReference>
<dbReference type="InterPro" id="IPR013762">
    <property type="entry name" value="Integrase-like_cat_sf"/>
</dbReference>
<evidence type="ECO:0000259" key="7">
    <source>
        <dbReference type="PROSITE" id="PS51900"/>
    </source>
</evidence>
<dbReference type="InterPro" id="IPR011010">
    <property type="entry name" value="DNA_brk_join_enz"/>
</dbReference>
<dbReference type="GO" id="GO:0015074">
    <property type="term" value="P:DNA integration"/>
    <property type="evidence" value="ECO:0007669"/>
    <property type="project" value="UniProtKB-KW"/>
</dbReference>
<gene>
    <name evidence="8" type="ORF">FC695_06805</name>
</gene>
<evidence type="ECO:0000259" key="6">
    <source>
        <dbReference type="PROSITE" id="PS51898"/>
    </source>
</evidence>
<protein>
    <submittedName>
        <fullName evidence="8">Site-specific integrase</fullName>
    </submittedName>
</protein>
<dbReference type="PROSITE" id="PS51900">
    <property type="entry name" value="CB"/>
    <property type="match status" value="1"/>
</dbReference>
<dbReference type="PROSITE" id="PS51898">
    <property type="entry name" value="TYR_RECOMBINASE"/>
    <property type="match status" value="1"/>
</dbReference>
<dbReference type="InterPro" id="IPR028259">
    <property type="entry name" value="AP2-like_int_N"/>
</dbReference>
<dbReference type="Gene3D" id="1.10.150.130">
    <property type="match status" value="1"/>
</dbReference>
<evidence type="ECO:0000256" key="2">
    <source>
        <dbReference type="ARBA" id="ARBA00022908"/>
    </source>
</evidence>
<accession>A0A9X9F7V5</accession>
<feature type="domain" description="Core-binding (CB)" evidence="7">
    <location>
        <begin position="66"/>
        <end position="149"/>
    </location>
</feature>
<dbReference type="Pfam" id="PF14659">
    <property type="entry name" value="Phage_int_SAM_3"/>
    <property type="match status" value="1"/>
</dbReference>
<dbReference type="PANTHER" id="PTHR30629">
    <property type="entry name" value="PROPHAGE INTEGRASE"/>
    <property type="match status" value="1"/>
</dbReference>
<dbReference type="GO" id="GO:0003677">
    <property type="term" value="F:DNA binding"/>
    <property type="evidence" value="ECO:0007669"/>
    <property type="project" value="UniProtKB-UniRule"/>
</dbReference>
<name>A0A9X9F7V5_BACCE</name>
<keyword evidence="4" id="KW-0233">DNA recombination</keyword>
<evidence type="ECO:0000256" key="4">
    <source>
        <dbReference type="ARBA" id="ARBA00023172"/>
    </source>
</evidence>
<dbReference type="InterPro" id="IPR050808">
    <property type="entry name" value="Phage_Integrase"/>
</dbReference>
<dbReference type="AlphaFoldDB" id="A0A9X9F7V5"/>
<dbReference type="CDD" id="cd01189">
    <property type="entry name" value="INT_ICEBs1_C_like"/>
    <property type="match status" value="1"/>
</dbReference>
<dbReference type="Pfam" id="PF14657">
    <property type="entry name" value="Arm-DNA-bind_4"/>
    <property type="match status" value="1"/>
</dbReference>